<dbReference type="Proteomes" id="UP000257032">
    <property type="component" value="Unassembled WGS sequence"/>
</dbReference>
<evidence type="ECO:0000313" key="3">
    <source>
        <dbReference type="Proteomes" id="UP000257032"/>
    </source>
</evidence>
<name>A0A3D8VPF3_9BACI</name>
<feature type="transmembrane region" description="Helical" evidence="1">
    <location>
        <begin position="81"/>
        <end position="100"/>
    </location>
</feature>
<proteinExistence type="predicted"/>
<dbReference type="EMBL" id="QTLC01000034">
    <property type="protein sequence ID" value="RDY71137.1"/>
    <property type="molecule type" value="Genomic_DNA"/>
</dbReference>
<dbReference type="AlphaFoldDB" id="A0A3D8VPF3"/>
<accession>A0A3D8VPF3</accession>
<keyword evidence="1" id="KW-1133">Transmembrane helix</keyword>
<keyword evidence="1" id="KW-0472">Membrane</keyword>
<evidence type="ECO:0000313" key="2">
    <source>
        <dbReference type="EMBL" id="RDY71137.1"/>
    </source>
</evidence>
<protein>
    <submittedName>
        <fullName evidence="2">Uncharacterized protein</fullName>
    </submittedName>
</protein>
<feature type="transmembrane region" description="Helical" evidence="1">
    <location>
        <begin position="121"/>
        <end position="142"/>
    </location>
</feature>
<feature type="transmembrane region" description="Helical" evidence="1">
    <location>
        <begin position="12"/>
        <end position="31"/>
    </location>
</feature>
<evidence type="ECO:0000256" key="1">
    <source>
        <dbReference type="SAM" id="Phobius"/>
    </source>
</evidence>
<organism evidence="2 3">
    <name type="scientific">Halobacillus trueperi</name>
    <dbReference type="NCBI Taxonomy" id="156205"/>
    <lineage>
        <taxon>Bacteria</taxon>
        <taxon>Bacillati</taxon>
        <taxon>Bacillota</taxon>
        <taxon>Bacilli</taxon>
        <taxon>Bacillales</taxon>
        <taxon>Bacillaceae</taxon>
        <taxon>Halobacillus</taxon>
    </lineage>
</organism>
<keyword evidence="1" id="KW-0812">Transmembrane</keyword>
<reference evidence="2 3" key="1">
    <citation type="submission" date="2018-08" db="EMBL/GenBank/DDBJ databases">
        <title>Genome sequence of strict halophilic Halobacillus trueperi SS1 isolated from Lunsu, a salty water body of North West Himalayas.</title>
        <authorList>
            <person name="Gupta S."/>
            <person name="Sharma P."/>
            <person name="Dev K."/>
            <person name="Baumler D."/>
            <person name="Sourirajan A."/>
        </authorList>
    </citation>
    <scope>NUCLEOTIDE SEQUENCE [LARGE SCALE GENOMIC DNA]</scope>
    <source>
        <strain evidence="2 3">SS1</strain>
    </source>
</reference>
<gene>
    <name evidence="2" type="ORF">DXT76_09225</name>
</gene>
<comment type="caution">
    <text evidence="2">The sequence shown here is derived from an EMBL/GenBank/DDBJ whole genome shotgun (WGS) entry which is preliminary data.</text>
</comment>
<sequence>MKKTWLRFSPLFVMPVILGINMFLSIGDYAVPLGVGLNEDERMVERYGWRGNVLDEFPIQSITSKEEVEILILESDFKRTFAAAVLIFLVLVYSIVLEWLSRVWKVSLEGIIKIPEKWKPVMIGIVISLYAFAAFRIGAHYVRLVQESEALLHNLVP</sequence>
<dbReference type="RefSeq" id="WP_115894006.1">
    <property type="nucleotide sequence ID" value="NZ_QTLC01000034.1"/>
</dbReference>